<keyword evidence="2" id="KW-0472">Membrane</keyword>
<dbReference type="AlphaFoldDB" id="A0A401RND4"/>
<dbReference type="PANTHER" id="PTHR46769">
    <property type="entry name" value="POLYCYSTIC KIDNEY AND HEPATIC DISEASE 1 (AUTOSOMAL RECESSIVE)-LIKE 1"/>
    <property type="match status" value="1"/>
</dbReference>
<accession>A0A401RND4</accession>
<gene>
    <name evidence="6" type="ORF">chiPu_0000096</name>
</gene>
<evidence type="ECO:0000256" key="4">
    <source>
        <dbReference type="ARBA" id="ARBA00023180"/>
    </source>
</evidence>
<dbReference type="Proteomes" id="UP000287033">
    <property type="component" value="Unassembled WGS sequence"/>
</dbReference>
<dbReference type="OrthoDB" id="120976at2759"/>
<name>A0A401RND4_CHIPU</name>
<feature type="domain" description="G8" evidence="5">
    <location>
        <begin position="418"/>
        <end position="538"/>
    </location>
</feature>
<dbReference type="InterPro" id="IPR013783">
    <property type="entry name" value="Ig-like_fold"/>
</dbReference>
<dbReference type="InterPro" id="IPR002909">
    <property type="entry name" value="IPT_dom"/>
</dbReference>
<dbReference type="CDD" id="cd00102">
    <property type="entry name" value="IPT"/>
    <property type="match status" value="1"/>
</dbReference>
<dbReference type="Gene3D" id="2.60.40.10">
    <property type="entry name" value="Immunoglobulins"/>
    <property type="match status" value="5"/>
</dbReference>
<keyword evidence="7" id="KW-1185">Reference proteome</keyword>
<dbReference type="Pfam" id="PF10162">
    <property type="entry name" value="G8"/>
    <property type="match status" value="1"/>
</dbReference>
<evidence type="ECO:0000313" key="6">
    <source>
        <dbReference type="EMBL" id="GCC19600.1"/>
    </source>
</evidence>
<dbReference type="PROSITE" id="PS51484">
    <property type="entry name" value="G8"/>
    <property type="match status" value="1"/>
</dbReference>
<dbReference type="SMART" id="SM00429">
    <property type="entry name" value="IPT"/>
    <property type="match status" value="3"/>
</dbReference>
<dbReference type="PANTHER" id="PTHR46769:SF2">
    <property type="entry name" value="FIBROCYSTIN-L ISOFORM 2 PRECURSOR-RELATED"/>
    <property type="match status" value="1"/>
</dbReference>
<evidence type="ECO:0000256" key="3">
    <source>
        <dbReference type="ARBA" id="ARBA00022729"/>
    </source>
</evidence>
<dbReference type="SUPFAM" id="SSF81296">
    <property type="entry name" value="E set domains"/>
    <property type="match status" value="4"/>
</dbReference>
<organism evidence="6 7">
    <name type="scientific">Chiloscyllium punctatum</name>
    <name type="common">Brownbanded bambooshark</name>
    <name type="synonym">Hemiscyllium punctatum</name>
    <dbReference type="NCBI Taxonomy" id="137246"/>
    <lineage>
        <taxon>Eukaryota</taxon>
        <taxon>Metazoa</taxon>
        <taxon>Chordata</taxon>
        <taxon>Craniata</taxon>
        <taxon>Vertebrata</taxon>
        <taxon>Chondrichthyes</taxon>
        <taxon>Elasmobranchii</taxon>
        <taxon>Galeomorphii</taxon>
        <taxon>Galeoidea</taxon>
        <taxon>Orectolobiformes</taxon>
        <taxon>Hemiscylliidae</taxon>
        <taxon>Chiloscyllium</taxon>
    </lineage>
</organism>
<dbReference type="SUPFAM" id="SSF51126">
    <property type="entry name" value="Pectin lyase-like"/>
    <property type="match status" value="1"/>
</dbReference>
<dbReference type="InterPro" id="IPR052387">
    <property type="entry name" value="Fibrocystin"/>
</dbReference>
<sequence length="1051" mass="113567">MDIGIAALVSVTVHNLGTAINIVTNELSRRFVLLPHIDGVSPSVGSTMGKTRVTITGSGFGADLNAVRVQLANVLCTLVSANYTHVICDSSASIAFTGIVTLSVHGIPAVCSGTCDYSYTESAAPIILNVSSTLLTTVYTELTISGSGFGNSVEKAFVLIGNASFVPSAVSDSSMNCRVGPVPVGKHTLMVLTLNKGLSLRGIPITSATIASLSPASGGIQGGTTLLITGNGFIQDETIVMVHRSPCHLLSVTPGEVKCITPAGPPGIVDVKIIVRSTMYPALNFTYNQTETPEILAVSPVTGSFGGGALLTITGIGFDQEKSKVFVCDGECKKMPSASTSRTLYCQVPLHNDINENNVIIAETPCEIQCVNETNIVCVTGAHFPSQQTKVIVSVRGNGIAKLDNADFNYIDVWSSRYTWGGDTPPEAGSLVVITRGQTILLDQSTPVLKMLVIQGGTLVFDEADIELQTENILITDGGVFQIGTESAPFRHKAIITLHGHLRAKELPLYGAKTLAVREGTLDLHGLPVPVVWTHLAQTAKAGSSNLILQKAVTWKPGDKIVIASTGDSHSQRENEVRIIEAVSDDGRILCLTEPLMYQHLGVSIPLPDGVVFEARAEVGLLTRNIVVRGSNQVEWNDRIEACPKGFNTGEFATQTCFQGRFGEEIGSDQFGGCIMFHNPQPSKDLVVGRIEYVEIYHAGQAFRLGRYPIHWHLMGDLRYKSYVRGCAIHQTFNRAVTIHGTHHLLVEGNVAYNIMGGAFFIEDGIEQGNVLQYNLAVMVRQSTSLLNDDLTPAAFWVTNPSNTIRHNAAAGGTHFGFWYRLLEHPDGPSYTPDVCPRNLPLGQFLNNTVHSQGWYGLWIFEAYHPQKGGQCNSLIAEPARFDSLISWNCQRGAEWVGGGALQFHNFVMVNNEKAGIDIKSIKQSYVNEWGEAMGAMIKNATIVGHTEELDFNAINCVSKGIALPLSEGLMVSTIKLVNFDQPNCTAIALTELINFEPIQHRGWNVRFSGVQYFNTTTKGAFSSEHDIVLHDLDGSLTGELKRFGTWKDTS</sequence>
<comment type="subcellular location">
    <subcellularLocation>
        <location evidence="1">Cell membrane</location>
    </subcellularLocation>
</comment>
<dbReference type="InterPro" id="IPR055401">
    <property type="entry name" value="CEMIP_beta-hel_dom"/>
</dbReference>
<keyword evidence="2" id="KW-1003">Cell membrane</keyword>
<dbReference type="FunFam" id="2.60.40.10:FF:000616">
    <property type="entry name" value="PKHD1 like 1"/>
    <property type="match status" value="1"/>
</dbReference>
<dbReference type="InterPro" id="IPR011050">
    <property type="entry name" value="Pectin_lyase_fold/virulence"/>
</dbReference>
<evidence type="ECO:0000256" key="1">
    <source>
        <dbReference type="ARBA" id="ARBA00004236"/>
    </source>
</evidence>
<evidence type="ECO:0000259" key="5">
    <source>
        <dbReference type="PROSITE" id="PS51484"/>
    </source>
</evidence>
<reference evidence="6 7" key="1">
    <citation type="journal article" date="2018" name="Nat. Ecol. Evol.">
        <title>Shark genomes provide insights into elasmobranch evolution and the origin of vertebrates.</title>
        <authorList>
            <person name="Hara Y"/>
            <person name="Yamaguchi K"/>
            <person name="Onimaru K"/>
            <person name="Kadota M"/>
            <person name="Koyanagi M"/>
            <person name="Keeley SD"/>
            <person name="Tatsumi K"/>
            <person name="Tanaka K"/>
            <person name="Motone F"/>
            <person name="Kageyama Y"/>
            <person name="Nozu R"/>
            <person name="Adachi N"/>
            <person name="Nishimura O"/>
            <person name="Nakagawa R"/>
            <person name="Tanegashima C"/>
            <person name="Kiyatake I"/>
            <person name="Matsumoto R"/>
            <person name="Murakumo K"/>
            <person name="Nishida K"/>
            <person name="Terakita A"/>
            <person name="Kuratani S"/>
            <person name="Sato K"/>
            <person name="Hyodo S Kuraku.S."/>
        </authorList>
    </citation>
    <scope>NUCLEOTIDE SEQUENCE [LARGE SCALE GENOMIC DNA]</scope>
</reference>
<dbReference type="InterPro" id="IPR014756">
    <property type="entry name" value="Ig_E-set"/>
</dbReference>
<comment type="caution">
    <text evidence="6">The sequence shown here is derived from an EMBL/GenBank/DDBJ whole genome shotgun (WGS) entry which is preliminary data.</text>
</comment>
<evidence type="ECO:0000256" key="2">
    <source>
        <dbReference type="ARBA" id="ARBA00022475"/>
    </source>
</evidence>
<dbReference type="STRING" id="137246.A0A401RND4"/>
<proteinExistence type="predicted"/>
<dbReference type="InterPro" id="IPR019316">
    <property type="entry name" value="G8_domain"/>
</dbReference>
<dbReference type="Pfam" id="PF24606">
    <property type="entry name" value="CEMIP_beta-hel"/>
    <property type="match status" value="1"/>
</dbReference>
<dbReference type="Pfam" id="PF01833">
    <property type="entry name" value="TIG"/>
    <property type="match status" value="5"/>
</dbReference>
<dbReference type="GO" id="GO:0005886">
    <property type="term" value="C:plasma membrane"/>
    <property type="evidence" value="ECO:0007669"/>
    <property type="project" value="UniProtKB-SubCell"/>
</dbReference>
<dbReference type="EMBL" id="BEZZ01000001">
    <property type="protein sequence ID" value="GCC19600.1"/>
    <property type="molecule type" value="Genomic_DNA"/>
</dbReference>
<protein>
    <recommendedName>
        <fullName evidence="5">G8 domain-containing protein</fullName>
    </recommendedName>
</protein>
<keyword evidence="3" id="KW-0732">Signal</keyword>
<keyword evidence="4" id="KW-0325">Glycoprotein</keyword>
<dbReference type="SMART" id="SM01225">
    <property type="entry name" value="G8"/>
    <property type="match status" value="1"/>
</dbReference>
<dbReference type="CDD" id="cd00603">
    <property type="entry name" value="IPT_PCSR"/>
    <property type="match status" value="3"/>
</dbReference>
<evidence type="ECO:0000313" key="7">
    <source>
        <dbReference type="Proteomes" id="UP000287033"/>
    </source>
</evidence>